<dbReference type="Gene3D" id="2.10.70.10">
    <property type="entry name" value="Complement Module, domain 1"/>
    <property type="match status" value="1"/>
</dbReference>
<dbReference type="InterPro" id="IPR035976">
    <property type="entry name" value="Sushi/SCR/CCP_sf"/>
</dbReference>
<gene>
    <name evidence="4" type="ORF">ONB1V03_LOCUS9181</name>
</gene>
<protein>
    <recommendedName>
        <fullName evidence="3">Sushi domain-containing protein</fullName>
    </recommendedName>
</protein>
<keyword evidence="5" id="KW-1185">Reference proteome</keyword>
<dbReference type="OrthoDB" id="6523565at2759"/>
<dbReference type="Proteomes" id="UP000728032">
    <property type="component" value="Unassembled WGS sequence"/>
</dbReference>
<dbReference type="EMBL" id="OC920464">
    <property type="protein sequence ID" value="CAD7652520.1"/>
    <property type="molecule type" value="Genomic_DNA"/>
</dbReference>
<dbReference type="AlphaFoldDB" id="A0A7R9M2U2"/>
<accession>A0A7R9M2U2</accession>
<dbReference type="PROSITE" id="PS50923">
    <property type="entry name" value="SUSHI"/>
    <property type="match status" value="1"/>
</dbReference>
<dbReference type="InterPro" id="IPR000436">
    <property type="entry name" value="Sushi_SCR_CCP_dom"/>
</dbReference>
<reference evidence="4" key="1">
    <citation type="submission" date="2020-11" db="EMBL/GenBank/DDBJ databases">
        <authorList>
            <person name="Tran Van P."/>
        </authorList>
    </citation>
    <scope>NUCLEOTIDE SEQUENCE</scope>
</reference>
<evidence type="ECO:0000256" key="2">
    <source>
        <dbReference type="PROSITE-ProRule" id="PRU00302"/>
    </source>
</evidence>
<dbReference type="CDD" id="cd00033">
    <property type="entry name" value="CCP"/>
    <property type="match status" value="1"/>
</dbReference>
<dbReference type="SUPFAM" id="SSF57535">
    <property type="entry name" value="Complement control module/SCR domain"/>
    <property type="match status" value="1"/>
</dbReference>
<evidence type="ECO:0000259" key="3">
    <source>
        <dbReference type="PROSITE" id="PS50923"/>
    </source>
</evidence>
<feature type="domain" description="Sushi" evidence="3">
    <location>
        <begin position="53"/>
        <end position="107"/>
    </location>
</feature>
<evidence type="ECO:0000256" key="1">
    <source>
        <dbReference type="ARBA" id="ARBA00023157"/>
    </source>
</evidence>
<evidence type="ECO:0000313" key="4">
    <source>
        <dbReference type="EMBL" id="CAD7652520.1"/>
    </source>
</evidence>
<keyword evidence="2" id="KW-0768">Sushi</keyword>
<evidence type="ECO:0000313" key="5">
    <source>
        <dbReference type="Proteomes" id="UP000728032"/>
    </source>
</evidence>
<sequence length="118" mass="13272">MLIIMECRNDWTDRPVRWLGTSSLEWLSGLNLTVLVNSTRPTELILTQLTVDVDCGYPDIPLNGNYSRQWMNAIYDCNTGALIGDRNVSCLYNGQWAKPQSVPKCCLGDECTVQVLIC</sequence>
<proteinExistence type="predicted"/>
<comment type="caution">
    <text evidence="2">Lacks conserved residue(s) required for the propagation of feature annotation.</text>
</comment>
<keyword evidence="1" id="KW-1015">Disulfide bond</keyword>
<name>A0A7R9M2U2_9ACAR</name>
<organism evidence="4">
    <name type="scientific">Oppiella nova</name>
    <dbReference type="NCBI Taxonomy" id="334625"/>
    <lineage>
        <taxon>Eukaryota</taxon>
        <taxon>Metazoa</taxon>
        <taxon>Ecdysozoa</taxon>
        <taxon>Arthropoda</taxon>
        <taxon>Chelicerata</taxon>
        <taxon>Arachnida</taxon>
        <taxon>Acari</taxon>
        <taxon>Acariformes</taxon>
        <taxon>Sarcoptiformes</taxon>
        <taxon>Oribatida</taxon>
        <taxon>Brachypylina</taxon>
        <taxon>Oppioidea</taxon>
        <taxon>Oppiidae</taxon>
        <taxon>Oppiella</taxon>
    </lineage>
</organism>
<dbReference type="EMBL" id="CAJPVJ010005639">
    <property type="protein sequence ID" value="CAG2169707.1"/>
    <property type="molecule type" value="Genomic_DNA"/>
</dbReference>